<protein>
    <submittedName>
        <fullName evidence="2">Enamine deaminase RidA (YjgF/YER057c/UK114 family)</fullName>
    </submittedName>
</protein>
<evidence type="ECO:0000313" key="3">
    <source>
        <dbReference type="Proteomes" id="UP000278222"/>
    </source>
</evidence>
<dbReference type="CDD" id="cd00448">
    <property type="entry name" value="YjgF_YER057c_UK114_family"/>
    <property type="match status" value="1"/>
</dbReference>
<organism evidence="2 3">
    <name type="scientific">Stella humosa</name>
    <dbReference type="NCBI Taxonomy" id="94"/>
    <lineage>
        <taxon>Bacteria</taxon>
        <taxon>Pseudomonadati</taxon>
        <taxon>Pseudomonadota</taxon>
        <taxon>Alphaproteobacteria</taxon>
        <taxon>Rhodospirillales</taxon>
        <taxon>Stellaceae</taxon>
        <taxon>Stella</taxon>
    </lineage>
</organism>
<dbReference type="Proteomes" id="UP000278222">
    <property type="component" value="Unassembled WGS sequence"/>
</dbReference>
<dbReference type="RefSeq" id="WP_123694049.1">
    <property type="nucleotide sequence ID" value="NZ_AP019700.1"/>
</dbReference>
<dbReference type="PANTHER" id="PTHR11803">
    <property type="entry name" value="2-IMINOBUTANOATE/2-IMINOPROPANOATE DEAMINASE RIDA"/>
    <property type="match status" value="1"/>
</dbReference>
<reference evidence="2 3" key="1">
    <citation type="submission" date="2018-11" db="EMBL/GenBank/DDBJ databases">
        <title>Genomic Encyclopedia of Type Strains, Phase IV (KMG-IV): sequencing the most valuable type-strain genomes for metagenomic binning, comparative biology and taxonomic classification.</title>
        <authorList>
            <person name="Goeker M."/>
        </authorList>
    </citation>
    <scope>NUCLEOTIDE SEQUENCE [LARGE SCALE GENOMIC DNA]</scope>
    <source>
        <strain evidence="2 3">DSM 5900</strain>
    </source>
</reference>
<comment type="similarity">
    <text evidence="1">Belongs to the RutC family.</text>
</comment>
<dbReference type="Gene3D" id="3.30.1330.40">
    <property type="entry name" value="RutC-like"/>
    <property type="match status" value="1"/>
</dbReference>
<dbReference type="GO" id="GO:0005829">
    <property type="term" value="C:cytosol"/>
    <property type="evidence" value="ECO:0007669"/>
    <property type="project" value="TreeGrafter"/>
</dbReference>
<gene>
    <name evidence="2" type="ORF">EDC65_4622</name>
</gene>
<dbReference type="OrthoDB" id="9799840at2"/>
<dbReference type="PANTHER" id="PTHR11803:SF58">
    <property type="entry name" value="PROTEIN HMF1-RELATED"/>
    <property type="match status" value="1"/>
</dbReference>
<evidence type="ECO:0000256" key="1">
    <source>
        <dbReference type="ARBA" id="ARBA00010552"/>
    </source>
</evidence>
<dbReference type="EMBL" id="RJKX01000017">
    <property type="protein sequence ID" value="ROP83092.1"/>
    <property type="molecule type" value="Genomic_DNA"/>
</dbReference>
<name>A0A3N1KUE2_9PROT</name>
<dbReference type="InterPro" id="IPR035959">
    <property type="entry name" value="RutC-like_sf"/>
</dbReference>
<proteinExistence type="inferred from homology"/>
<keyword evidence="3" id="KW-1185">Reference proteome</keyword>
<dbReference type="Pfam" id="PF01042">
    <property type="entry name" value="Ribonuc_L-PSP"/>
    <property type="match status" value="1"/>
</dbReference>
<dbReference type="SUPFAM" id="SSF55298">
    <property type="entry name" value="YjgF-like"/>
    <property type="match status" value="1"/>
</dbReference>
<sequence length="130" mass="13327">MNRAFNPPGVAPPAGNGYSHGIEVPAGARMLFAAGQVGTNPDGTVPPDVGAQTDRVFENIKAILAGAGMGMEDLVKINVLLVSSEHLAAFREARGRHLAGYRPASTLAIVAALASPAFLVEVEVIAAKSP</sequence>
<comment type="caution">
    <text evidence="2">The sequence shown here is derived from an EMBL/GenBank/DDBJ whole genome shotgun (WGS) entry which is preliminary data.</text>
</comment>
<dbReference type="GO" id="GO:0019239">
    <property type="term" value="F:deaminase activity"/>
    <property type="evidence" value="ECO:0007669"/>
    <property type="project" value="TreeGrafter"/>
</dbReference>
<dbReference type="InterPro" id="IPR006175">
    <property type="entry name" value="YjgF/YER057c/UK114"/>
</dbReference>
<evidence type="ECO:0000313" key="2">
    <source>
        <dbReference type="EMBL" id="ROP83092.1"/>
    </source>
</evidence>
<accession>A0A3N1KUE2</accession>
<dbReference type="AlphaFoldDB" id="A0A3N1KUE2"/>